<reference evidence="1 2" key="1">
    <citation type="submission" date="2019-11" db="EMBL/GenBank/DDBJ databases">
        <title>Whole genome sequence of Oryza granulata.</title>
        <authorList>
            <person name="Li W."/>
        </authorList>
    </citation>
    <scope>NUCLEOTIDE SEQUENCE [LARGE SCALE GENOMIC DNA]</scope>
    <source>
        <strain evidence="2">cv. Menghai</strain>
        <tissue evidence="1">Leaf</tissue>
    </source>
</reference>
<protein>
    <submittedName>
        <fullName evidence="1">Uncharacterized protein</fullName>
    </submittedName>
</protein>
<evidence type="ECO:0000313" key="2">
    <source>
        <dbReference type="Proteomes" id="UP000479710"/>
    </source>
</evidence>
<gene>
    <name evidence="1" type="ORF">E2562_003726</name>
</gene>
<dbReference type="EMBL" id="SPHZ02000010">
    <property type="protein sequence ID" value="KAF0894842.1"/>
    <property type="molecule type" value="Genomic_DNA"/>
</dbReference>
<sequence length="80" mass="8779">MNLSVVVVDGDVATTCGGQWVAAWPGMVTAGKDTMVRELLYLVSSATTRPHSLHSPRAFALCTKDILVFSRRPSRRTEEM</sequence>
<evidence type="ECO:0000313" key="1">
    <source>
        <dbReference type="EMBL" id="KAF0894842.1"/>
    </source>
</evidence>
<proteinExistence type="predicted"/>
<name>A0A6G1C3U9_9ORYZ</name>
<dbReference type="Proteomes" id="UP000479710">
    <property type="component" value="Unassembled WGS sequence"/>
</dbReference>
<dbReference type="AlphaFoldDB" id="A0A6G1C3U9"/>
<accession>A0A6G1C3U9</accession>
<organism evidence="1 2">
    <name type="scientific">Oryza meyeriana var. granulata</name>
    <dbReference type="NCBI Taxonomy" id="110450"/>
    <lineage>
        <taxon>Eukaryota</taxon>
        <taxon>Viridiplantae</taxon>
        <taxon>Streptophyta</taxon>
        <taxon>Embryophyta</taxon>
        <taxon>Tracheophyta</taxon>
        <taxon>Spermatophyta</taxon>
        <taxon>Magnoliopsida</taxon>
        <taxon>Liliopsida</taxon>
        <taxon>Poales</taxon>
        <taxon>Poaceae</taxon>
        <taxon>BOP clade</taxon>
        <taxon>Oryzoideae</taxon>
        <taxon>Oryzeae</taxon>
        <taxon>Oryzinae</taxon>
        <taxon>Oryza</taxon>
        <taxon>Oryza meyeriana</taxon>
    </lineage>
</organism>
<comment type="caution">
    <text evidence="1">The sequence shown here is derived from an EMBL/GenBank/DDBJ whole genome shotgun (WGS) entry which is preliminary data.</text>
</comment>
<keyword evidence="2" id="KW-1185">Reference proteome</keyword>